<reference evidence="2 3" key="1">
    <citation type="submission" date="2018-06" db="EMBL/GenBank/DDBJ databases">
        <authorList>
            <consortium name="Pathogen Informatics"/>
            <person name="Doyle S."/>
        </authorList>
    </citation>
    <scope>NUCLEOTIDE SEQUENCE [LARGE SCALE GENOMIC DNA]</scope>
    <source>
        <strain evidence="2 3">NCTC11179</strain>
    </source>
</reference>
<feature type="transmembrane region" description="Helical" evidence="1">
    <location>
        <begin position="51"/>
        <end position="71"/>
    </location>
</feature>
<feature type="transmembrane region" description="Helical" evidence="1">
    <location>
        <begin position="77"/>
        <end position="94"/>
    </location>
</feature>
<accession>A0A378U3M0</accession>
<evidence type="ECO:0000313" key="2">
    <source>
        <dbReference type="EMBL" id="STZ69736.1"/>
    </source>
</evidence>
<dbReference type="Proteomes" id="UP000255024">
    <property type="component" value="Unassembled WGS sequence"/>
</dbReference>
<keyword evidence="1" id="KW-1133">Transmembrane helix</keyword>
<feature type="transmembrane region" description="Helical" evidence="1">
    <location>
        <begin position="18"/>
        <end position="35"/>
    </location>
</feature>
<keyword evidence="1" id="KW-0812">Transmembrane</keyword>
<dbReference type="EMBL" id="UGQL01000002">
    <property type="protein sequence ID" value="STZ69736.1"/>
    <property type="molecule type" value="Genomic_DNA"/>
</dbReference>
<dbReference type="AlphaFoldDB" id="A0A378U3M0"/>
<sequence length="143" mass="15980">MIAQENPTQDLKLYSPNAIRLATFLGGPLIAGYLIRENYLALQEEKKAKQALLLGIVSTVAFFGLLFLVPTTVIDRIPNFIFPLLFTGIVSWIVEVKQGDVLRKHQEENNAFCSMWRAAGLALVSAVLLFASVFMLVFVLFNF</sequence>
<feature type="transmembrane region" description="Helical" evidence="1">
    <location>
        <begin position="115"/>
        <end position="141"/>
    </location>
</feature>
<name>A0A378U3M0_MYROD</name>
<evidence type="ECO:0000256" key="1">
    <source>
        <dbReference type="SAM" id="Phobius"/>
    </source>
</evidence>
<keyword evidence="3" id="KW-1185">Reference proteome</keyword>
<keyword evidence="1" id="KW-0472">Membrane</keyword>
<organism evidence="2 3">
    <name type="scientific">Myroides odoratus</name>
    <name type="common">Flavobacterium odoratum</name>
    <dbReference type="NCBI Taxonomy" id="256"/>
    <lineage>
        <taxon>Bacteria</taxon>
        <taxon>Pseudomonadati</taxon>
        <taxon>Bacteroidota</taxon>
        <taxon>Flavobacteriia</taxon>
        <taxon>Flavobacteriales</taxon>
        <taxon>Flavobacteriaceae</taxon>
        <taxon>Myroides</taxon>
    </lineage>
</organism>
<proteinExistence type="predicted"/>
<dbReference type="RefSeq" id="WP_115092391.1">
    <property type="nucleotide sequence ID" value="NZ_CP068107.1"/>
</dbReference>
<evidence type="ECO:0000313" key="3">
    <source>
        <dbReference type="Proteomes" id="UP000255024"/>
    </source>
</evidence>
<protein>
    <submittedName>
        <fullName evidence="2">Uncharacterized protein</fullName>
    </submittedName>
</protein>
<gene>
    <name evidence="2" type="ORF">NCTC11179_03251</name>
</gene>